<accession>A0ACB8TWL5</accession>
<name>A0ACB8TWL5_9APHY</name>
<organism evidence="1 2">
    <name type="scientific">Irpex rosettiformis</name>
    <dbReference type="NCBI Taxonomy" id="378272"/>
    <lineage>
        <taxon>Eukaryota</taxon>
        <taxon>Fungi</taxon>
        <taxon>Dikarya</taxon>
        <taxon>Basidiomycota</taxon>
        <taxon>Agaricomycotina</taxon>
        <taxon>Agaricomycetes</taxon>
        <taxon>Polyporales</taxon>
        <taxon>Irpicaceae</taxon>
        <taxon>Irpex</taxon>
    </lineage>
</organism>
<dbReference type="Proteomes" id="UP001055072">
    <property type="component" value="Unassembled WGS sequence"/>
</dbReference>
<evidence type="ECO:0000313" key="1">
    <source>
        <dbReference type="EMBL" id="KAI0086473.1"/>
    </source>
</evidence>
<reference evidence="1" key="1">
    <citation type="journal article" date="2021" name="Environ. Microbiol.">
        <title>Gene family expansions and transcriptome signatures uncover fungal adaptations to wood decay.</title>
        <authorList>
            <person name="Hage H."/>
            <person name="Miyauchi S."/>
            <person name="Viragh M."/>
            <person name="Drula E."/>
            <person name="Min B."/>
            <person name="Chaduli D."/>
            <person name="Navarro D."/>
            <person name="Favel A."/>
            <person name="Norest M."/>
            <person name="Lesage-Meessen L."/>
            <person name="Balint B."/>
            <person name="Merenyi Z."/>
            <person name="de Eugenio L."/>
            <person name="Morin E."/>
            <person name="Martinez A.T."/>
            <person name="Baldrian P."/>
            <person name="Stursova M."/>
            <person name="Martinez M.J."/>
            <person name="Novotny C."/>
            <person name="Magnuson J.K."/>
            <person name="Spatafora J.W."/>
            <person name="Maurice S."/>
            <person name="Pangilinan J."/>
            <person name="Andreopoulos W."/>
            <person name="LaButti K."/>
            <person name="Hundley H."/>
            <person name="Na H."/>
            <person name="Kuo A."/>
            <person name="Barry K."/>
            <person name="Lipzen A."/>
            <person name="Henrissat B."/>
            <person name="Riley R."/>
            <person name="Ahrendt S."/>
            <person name="Nagy L.G."/>
            <person name="Grigoriev I.V."/>
            <person name="Martin F."/>
            <person name="Rosso M.N."/>
        </authorList>
    </citation>
    <scope>NUCLEOTIDE SEQUENCE</scope>
    <source>
        <strain evidence="1">CBS 384.51</strain>
    </source>
</reference>
<sequence length="498" mass="53862">MATRHSFLSTTGLIRAPSNASSIVSLYPASSPPVDAESSTQKKTKNLKSKNIKNLTLPPTETPNLKRRAHAGVIPLGPVFIVGMAVVLSLFYIGALSFAFIGAEDEAVFKDMLNDLARNDPGILLIGDNVDVDVDEPAITVRWSLVACGQTYLLPGSEGTHGSSLCGIPNVPLNVYVDGDEKPTWSYDPDKIPSSSAGFSRLSVQNLYQFDSDHVLDVHEARLYPFDTYHLTTNLRAEVANTSTPTSIVRLVTLSDTASFIVHSFDTASTVLPSSSSSMSDSDAASSTELPSRDLDMTIKRPGEARFFALMLFGISWMMAHATVGYVALAWKSTSSSRVAYYLVLSVITMMVIPQLRNTMPDAPGYDGVLIDQIGFFSQMVMAGIATITLLCTLAKRELASISEDNEQPTQSTAASTPGPMKALKGPSASIDFRHMRSLSKNFLTKLDRAPPTPIPESPLNPFEPEAPPVQRSGGSYQAGRRGQRNGFPSQVEFSKWV</sequence>
<protein>
    <submittedName>
        <fullName evidence="1">Uncharacterized protein</fullName>
    </submittedName>
</protein>
<evidence type="ECO:0000313" key="2">
    <source>
        <dbReference type="Proteomes" id="UP001055072"/>
    </source>
</evidence>
<dbReference type="EMBL" id="MU274923">
    <property type="protein sequence ID" value="KAI0086473.1"/>
    <property type="molecule type" value="Genomic_DNA"/>
</dbReference>
<keyword evidence="2" id="KW-1185">Reference proteome</keyword>
<comment type="caution">
    <text evidence="1">The sequence shown here is derived from an EMBL/GenBank/DDBJ whole genome shotgun (WGS) entry which is preliminary data.</text>
</comment>
<proteinExistence type="predicted"/>
<gene>
    <name evidence="1" type="ORF">BDY19DRAFT_960057</name>
</gene>